<comment type="caution">
    <text evidence="1">The sequence shown here is derived from an EMBL/GenBank/DDBJ whole genome shotgun (WGS) entry which is preliminary data.</text>
</comment>
<dbReference type="EMBL" id="BTGU01003110">
    <property type="protein sequence ID" value="GMN26926.1"/>
    <property type="molecule type" value="Genomic_DNA"/>
</dbReference>
<organism evidence="1 2">
    <name type="scientific">Ficus carica</name>
    <name type="common">Common fig</name>
    <dbReference type="NCBI Taxonomy" id="3494"/>
    <lineage>
        <taxon>Eukaryota</taxon>
        <taxon>Viridiplantae</taxon>
        <taxon>Streptophyta</taxon>
        <taxon>Embryophyta</taxon>
        <taxon>Tracheophyta</taxon>
        <taxon>Spermatophyta</taxon>
        <taxon>Magnoliopsida</taxon>
        <taxon>eudicotyledons</taxon>
        <taxon>Gunneridae</taxon>
        <taxon>Pentapetalae</taxon>
        <taxon>rosids</taxon>
        <taxon>fabids</taxon>
        <taxon>Rosales</taxon>
        <taxon>Moraceae</taxon>
        <taxon>Ficeae</taxon>
        <taxon>Ficus</taxon>
    </lineage>
</organism>
<evidence type="ECO:0000313" key="2">
    <source>
        <dbReference type="Proteomes" id="UP001187192"/>
    </source>
</evidence>
<dbReference type="AlphaFoldDB" id="A0AA87ZG93"/>
<sequence>MWREQLARAWTGSGARAWVSGLLAAGFPRAGSRGLDWRSGADCFTWDGLESRPETCAGPAGGGFLAGLDHVGWSGARRVEPSWRYLRKKGEEKKGK</sequence>
<name>A0AA87ZG93_FICCA</name>
<evidence type="ECO:0000313" key="1">
    <source>
        <dbReference type="EMBL" id="GMN26926.1"/>
    </source>
</evidence>
<protein>
    <submittedName>
        <fullName evidence="1">Uncharacterized protein</fullName>
    </submittedName>
</protein>
<keyword evidence="2" id="KW-1185">Reference proteome</keyword>
<reference evidence="1" key="1">
    <citation type="submission" date="2023-07" db="EMBL/GenBank/DDBJ databases">
        <title>draft genome sequence of fig (Ficus carica).</title>
        <authorList>
            <person name="Takahashi T."/>
            <person name="Nishimura K."/>
        </authorList>
    </citation>
    <scope>NUCLEOTIDE SEQUENCE</scope>
</reference>
<accession>A0AA87ZG93</accession>
<gene>
    <name evidence="1" type="ORF">TIFTF001_044055</name>
</gene>
<dbReference type="Proteomes" id="UP001187192">
    <property type="component" value="Unassembled WGS sequence"/>
</dbReference>
<proteinExistence type="predicted"/>